<accession>A0ABW1ZD64</accession>
<evidence type="ECO:0000256" key="2">
    <source>
        <dbReference type="ARBA" id="ARBA00022475"/>
    </source>
</evidence>
<proteinExistence type="predicted"/>
<evidence type="ECO:0000256" key="6">
    <source>
        <dbReference type="ARBA" id="ARBA00023315"/>
    </source>
</evidence>
<evidence type="ECO:0000256" key="4">
    <source>
        <dbReference type="ARBA" id="ARBA00022679"/>
    </source>
</evidence>
<dbReference type="PIRSF" id="PIRSF026649">
    <property type="entry name" value="MsbB"/>
    <property type="match status" value="1"/>
</dbReference>
<evidence type="ECO:0000313" key="7">
    <source>
        <dbReference type="EMBL" id="MFC6647339.1"/>
    </source>
</evidence>
<keyword evidence="6 7" id="KW-0012">Acyltransferase</keyword>
<comment type="subcellular location">
    <subcellularLocation>
        <location evidence="1">Cell inner membrane</location>
    </subcellularLocation>
</comment>
<evidence type="ECO:0000256" key="3">
    <source>
        <dbReference type="ARBA" id="ARBA00022519"/>
    </source>
</evidence>
<organism evidence="7 8">
    <name type="scientific">Granulicella cerasi</name>
    <dbReference type="NCBI Taxonomy" id="741063"/>
    <lineage>
        <taxon>Bacteria</taxon>
        <taxon>Pseudomonadati</taxon>
        <taxon>Acidobacteriota</taxon>
        <taxon>Terriglobia</taxon>
        <taxon>Terriglobales</taxon>
        <taxon>Acidobacteriaceae</taxon>
        <taxon>Granulicella</taxon>
    </lineage>
</organism>
<dbReference type="Proteomes" id="UP001596391">
    <property type="component" value="Unassembled WGS sequence"/>
</dbReference>
<comment type="caution">
    <text evidence="7">The sequence shown here is derived from an EMBL/GenBank/DDBJ whole genome shotgun (WGS) entry which is preliminary data.</text>
</comment>
<dbReference type="PANTHER" id="PTHR30606:SF9">
    <property type="entry name" value="LIPID A BIOSYNTHESIS LAUROYLTRANSFERASE"/>
    <property type="match status" value="1"/>
</dbReference>
<dbReference type="RefSeq" id="WP_263371262.1">
    <property type="nucleotide sequence ID" value="NZ_JAGSYD010000002.1"/>
</dbReference>
<evidence type="ECO:0000256" key="5">
    <source>
        <dbReference type="ARBA" id="ARBA00023136"/>
    </source>
</evidence>
<evidence type="ECO:0000256" key="1">
    <source>
        <dbReference type="ARBA" id="ARBA00004533"/>
    </source>
</evidence>
<keyword evidence="2" id="KW-1003">Cell membrane</keyword>
<reference evidence="8" key="1">
    <citation type="journal article" date="2019" name="Int. J. Syst. Evol. Microbiol.">
        <title>The Global Catalogue of Microorganisms (GCM) 10K type strain sequencing project: providing services to taxonomists for standard genome sequencing and annotation.</title>
        <authorList>
            <consortium name="The Broad Institute Genomics Platform"/>
            <consortium name="The Broad Institute Genome Sequencing Center for Infectious Disease"/>
            <person name="Wu L."/>
            <person name="Ma J."/>
        </authorList>
    </citation>
    <scope>NUCLEOTIDE SEQUENCE [LARGE SCALE GENOMIC DNA]</scope>
    <source>
        <strain evidence="8">CGMCC 1.16026</strain>
    </source>
</reference>
<keyword evidence="5" id="KW-0472">Membrane</keyword>
<keyword evidence="8" id="KW-1185">Reference proteome</keyword>
<name>A0ABW1ZD64_9BACT</name>
<evidence type="ECO:0000313" key="8">
    <source>
        <dbReference type="Proteomes" id="UP001596391"/>
    </source>
</evidence>
<dbReference type="Pfam" id="PF03279">
    <property type="entry name" value="Lip_A_acyltrans"/>
    <property type="match status" value="1"/>
</dbReference>
<dbReference type="GO" id="GO:0016746">
    <property type="term" value="F:acyltransferase activity"/>
    <property type="evidence" value="ECO:0007669"/>
    <property type="project" value="UniProtKB-KW"/>
</dbReference>
<sequence length="317" mass="35213">MDSKQTQPPRKKGGGAFRQAAEYWALRSLVGAVGALPRPAARALGAGIGAFAYAAVGRLRRVGMRNLEIAFPEKTEAEREQLLRGEFRSLGWQMAEFCKMSGYTRESASKFVRYDEAGLERFLAAEARGKGVLVLTAHLGAWELSSFYHSLMGHPMSMVIRRLDNPRVDAFVDRVRSLHGNRALHKDDFARGLLVAMRQGQTVGILMDTNMTPPQGVFVPFFGVEACTASGLARVAMHSGAAVLPGYLAWHEDERKYVLHFGEEIVVRKTGDAEADIVANTARFTAALEAAIREFPDQWLWLHRRWKTRPAGEPPVY</sequence>
<gene>
    <name evidence="7" type="ORF">ACFQBQ_17530</name>
</gene>
<dbReference type="InterPro" id="IPR004960">
    <property type="entry name" value="LipA_acyltrans"/>
</dbReference>
<dbReference type="PANTHER" id="PTHR30606">
    <property type="entry name" value="LIPID A BIOSYNTHESIS LAUROYL ACYLTRANSFERASE"/>
    <property type="match status" value="1"/>
</dbReference>
<keyword evidence="4" id="KW-0808">Transferase</keyword>
<dbReference type="EMBL" id="JBHSWI010000001">
    <property type="protein sequence ID" value="MFC6647339.1"/>
    <property type="molecule type" value="Genomic_DNA"/>
</dbReference>
<protein>
    <submittedName>
        <fullName evidence="7">Lysophospholipid acyltransferase family protein</fullName>
    </submittedName>
</protein>
<dbReference type="CDD" id="cd07984">
    <property type="entry name" value="LPLAT_LABLAT-like"/>
    <property type="match status" value="1"/>
</dbReference>
<keyword evidence="3" id="KW-0997">Cell inner membrane</keyword>